<evidence type="ECO:0000256" key="8">
    <source>
        <dbReference type="RuleBase" id="RU004374"/>
    </source>
</evidence>
<dbReference type="GO" id="GO:0003743">
    <property type="term" value="F:translation initiation factor activity"/>
    <property type="evidence" value="ECO:0007669"/>
    <property type="project" value="UniProtKB-KW"/>
</dbReference>
<dbReference type="Gene3D" id="3.30.760.10">
    <property type="entry name" value="RNA Cap, Translation Initiation Factor Eif4e"/>
    <property type="match status" value="1"/>
</dbReference>
<keyword evidence="4 8" id="KW-0694">RNA-binding</keyword>
<dbReference type="Pfam" id="PF01652">
    <property type="entry name" value="IF4E"/>
    <property type="match status" value="1"/>
</dbReference>
<dbReference type="Proteomes" id="UP000054636">
    <property type="component" value="Unassembled WGS sequence"/>
</dbReference>
<keyword evidence="5 8" id="KW-0648">Protein biosynthesis</keyword>
<comment type="caution">
    <text evidence="10">The sequence shown here is derived from an EMBL/GenBank/DDBJ whole genome shotgun (WGS) entry which is preliminary data.</text>
</comment>
<evidence type="ECO:0000256" key="9">
    <source>
        <dbReference type="SAM" id="MobiDB-lite"/>
    </source>
</evidence>
<dbReference type="GO" id="GO:0006417">
    <property type="term" value="P:regulation of translation"/>
    <property type="evidence" value="ECO:0007669"/>
    <property type="project" value="UniProtKB-KW"/>
</dbReference>
<evidence type="ECO:0000256" key="2">
    <source>
        <dbReference type="ARBA" id="ARBA00022540"/>
    </source>
</evidence>
<protein>
    <recommendedName>
        <fullName evidence="7">mRNA cap-binding protein</fullName>
    </recommendedName>
</protein>
<dbReference type="InterPro" id="IPR023398">
    <property type="entry name" value="TIF_eIF4e-like"/>
</dbReference>
<keyword evidence="3" id="KW-0810">Translation regulation</keyword>
<sequence length="248" mass="28484">MSEQKNVKENQQPVVEEKKAVQDTTVAVPATVNEVATKNRWVLWYDNPKKRHSTESWEENLKNVYTFNTVEDFWCLYNNILTPTKLSIGSNYHLFKEGIRPMWEDPVNAKGGKWIFTNPRSRKARLDECWLYVVRCKQNIMLSLIGETLQDEDDICGAVVSVRKAQDRIAIWSATASAEDRQKAIGRGFRQALVDLGKNETLKYQSHADAAASGSSFQNEVYVWLVNCFVLTIVLCDFVVDYCRLYEA</sequence>
<dbReference type="FunFam" id="3.30.760.10:FF:000003">
    <property type="entry name" value="Eukaryotic translation initiation factor 4E"/>
    <property type="match status" value="1"/>
</dbReference>
<evidence type="ECO:0000313" key="10">
    <source>
        <dbReference type="EMBL" id="KUF99555.1"/>
    </source>
</evidence>
<feature type="region of interest" description="Disordered" evidence="9">
    <location>
        <begin position="1"/>
        <end position="23"/>
    </location>
</feature>
<keyword evidence="2 8" id="KW-0396">Initiation factor</keyword>
<evidence type="ECO:0000256" key="4">
    <source>
        <dbReference type="ARBA" id="ARBA00022884"/>
    </source>
</evidence>
<dbReference type="EMBL" id="LNFP01000023">
    <property type="protein sequence ID" value="KUF99555.1"/>
    <property type="molecule type" value="Genomic_DNA"/>
</dbReference>
<evidence type="ECO:0000256" key="7">
    <source>
        <dbReference type="ARBA" id="ARBA00030245"/>
    </source>
</evidence>
<organism evidence="10 11">
    <name type="scientific">Phytophthora nicotianae</name>
    <name type="common">Potato buckeye rot agent</name>
    <name type="synonym">Phytophthora parasitica</name>
    <dbReference type="NCBI Taxonomy" id="4792"/>
    <lineage>
        <taxon>Eukaryota</taxon>
        <taxon>Sar</taxon>
        <taxon>Stramenopiles</taxon>
        <taxon>Oomycota</taxon>
        <taxon>Peronosporomycetes</taxon>
        <taxon>Peronosporales</taxon>
        <taxon>Peronosporaceae</taxon>
        <taxon>Phytophthora</taxon>
    </lineage>
</organism>
<accession>A0A0W8DT26</accession>
<gene>
    <name evidence="10" type="ORF">AM588_10010558</name>
</gene>
<evidence type="ECO:0000256" key="5">
    <source>
        <dbReference type="ARBA" id="ARBA00022917"/>
    </source>
</evidence>
<evidence type="ECO:0000313" key="11">
    <source>
        <dbReference type="Proteomes" id="UP000054636"/>
    </source>
</evidence>
<dbReference type="AlphaFoldDB" id="A0A0W8DT26"/>
<dbReference type="SUPFAM" id="SSF55418">
    <property type="entry name" value="eIF4e-like"/>
    <property type="match status" value="1"/>
</dbReference>
<proteinExistence type="inferred from homology"/>
<evidence type="ECO:0000256" key="3">
    <source>
        <dbReference type="ARBA" id="ARBA00022845"/>
    </source>
</evidence>
<dbReference type="PANTHER" id="PTHR11960:SF8">
    <property type="entry name" value="EUKARYOTIC TRANSLATION INITIATION FACTOR 4E1-RELATED"/>
    <property type="match status" value="1"/>
</dbReference>
<evidence type="ECO:0000256" key="6">
    <source>
        <dbReference type="ARBA" id="ARBA00023157"/>
    </source>
</evidence>
<dbReference type="GO" id="GO:0000340">
    <property type="term" value="F:RNA 7-methylguanosine cap binding"/>
    <property type="evidence" value="ECO:0007669"/>
    <property type="project" value="TreeGrafter"/>
</dbReference>
<dbReference type="GO" id="GO:0016281">
    <property type="term" value="C:eukaryotic translation initiation factor 4F complex"/>
    <property type="evidence" value="ECO:0007669"/>
    <property type="project" value="TreeGrafter"/>
</dbReference>
<evidence type="ECO:0000256" key="1">
    <source>
        <dbReference type="ARBA" id="ARBA00009860"/>
    </source>
</evidence>
<name>A0A0W8DT26_PHYNI</name>
<keyword evidence="6" id="KW-1015">Disulfide bond</keyword>
<reference evidence="10 11" key="1">
    <citation type="submission" date="2015-11" db="EMBL/GenBank/DDBJ databases">
        <title>Genomes and virulence difference between two physiological races of Phytophthora nicotianae.</title>
        <authorList>
            <person name="Liu H."/>
            <person name="Ma X."/>
            <person name="Yu H."/>
            <person name="Fang D."/>
            <person name="Li Y."/>
            <person name="Wang X."/>
            <person name="Wang W."/>
            <person name="Dong Y."/>
            <person name="Xiao B."/>
        </authorList>
    </citation>
    <scope>NUCLEOTIDE SEQUENCE [LARGE SCALE GENOMIC DNA]</scope>
    <source>
        <strain evidence="11">race 1</strain>
    </source>
</reference>
<dbReference type="PANTHER" id="PTHR11960">
    <property type="entry name" value="EUKARYOTIC TRANSLATION INITIATION FACTOR 4E RELATED"/>
    <property type="match status" value="1"/>
</dbReference>
<comment type="similarity">
    <text evidence="1 8">Belongs to the eukaryotic initiation factor 4E family.</text>
</comment>
<dbReference type="InterPro" id="IPR001040">
    <property type="entry name" value="TIF_eIF_4E"/>
</dbReference>